<name>Q1WCG9_ICTPU</name>
<evidence type="ECO:0000313" key="1">
    <source>
        <dbReference type="EMBL" id="ABD85528.1"/>
    </source>
</evidence>
<sequence>TIGSALSIRTCRKRFTQWLLSAGFLRLVVQALVPWLNFQSSAYFLRAC</sequence>
<organism evidence="1">
    <name type="scientific">Ictalurus punctatus</name>
    <name type="common">Channel catfish</name>
    <name type="synonym">Silurus punctatus</name>
    <dbReference type="NCBI Taxonomy" id="7998"/>
    <lineage>
        <taxon>Eukaryota</taxon>
        <taxon>Metazoa</taxon>
        <taxon>Chordata</taxon>
        <taxon>Craniata</taxon>
        <taxon>Vertebrata</taxon>
        <taxon>Euteleostomi</taxon>
        <taxon>Actinopterygii</taxon>
        <taxon>Neopterygii</taxon>
        <taxon>Teleostei</taxon>
        <taxon>Ostariophysi</taxon>
        <taxon>Siluriformes</taxon>
        <taxon>Ictaluridae</taxon>
        <taxon>Ictalurus</taxon>
    </lineage>
</organism>
<accession>Q1WCG9</accession>
<feature type="non-terminal residue" evidence="1">
    <location>
        <position position="1"/>
    </location>
</feature>
<dbReference type="AlphaFoldDB" id="Q1WCG9"/>
<proteinExistence type="evidence at transcript level"/>
<dbReference type="EMBL" id="DQ399469">
    <property type="protein sequence ID" value="ABD85528.1"/>
    <property type="molecule type" value="mRNA"/>
</dbReference>
<reference evidence="1" key="1">
    <citation type="submission" date="2006-02" db="EMBL/GenBank/DDBJ databases">
        <title>Channel catfish gene expression after Edwardsiella ictaluri infection.</title>
        <authorList>
            <person name="Yeh H.-Y."/>
            <person name="Klesius P.H."/>
        </authorList>
    </citation>
    <scope>NUCLEOTIDE SEQUENCE</scope>
    <source>
        <tissue evidence="1">Ovary</tissue>
    </source>
</reference>
<protein>
    <submittedName>
        <fullName evidence="1">Uncharacterized protein</fullName>
    </submittedName>
</protein>